<keyword evidence="9" id="KW-1185">Reference proteome</keyword>
<feature type="domain" description="C2H2-type" evidence="7">
    <location>
        <begin position="143"/>
        <end position="168"/>
    </location>
</feature>
<dbReference type="PROSITE" id="PS00028">
    <property type="entry name" value="ZINC_FINGER_C2H2_1"/>
    <property type="match status" value="2"/>
</dbReference>
<dbReference type="GO" id="GO:0005667">
    <property type="term" value="C:transcription regulator complex"/>
    <property type="evidence" value="ECO:0007669"/>
    <property type="project" value="TreeGrafter"/>
</dbReference>
<dbReference type="Proteomes" id="UP000799118">
    <property type="component" value="Unassembled WGS sequence"/>
</dbReference>
<evidence type="ECO:0000256" key="6">
    <source>
        <dbReference type="SAM" id="MobiDB-lite"/>
    </source>
</evidence>
<dbReference type="GO" id="GO:0008270">
    <property type="term" value="F:zinc ion binding"/>
    <property type="evidence" value="ECO:0007669"/>
    <property type="project" value="UniProtKB-KW"/>
</dbReference>
<dbReference type="Gene3D" id="3.30.160.60">
    <property type="entry name" value="Classic Zinc Finger"/>
    <property type="match status" value="2"/>
</dbReference>
<dbReference type="FunFam" id="3.30.160.60:FF:000110">
    <property type="entry name" value="Zinc finger protein-like"/>
    <property type="match status" value="1"/>
</dbReference>
<feature type="region of interest" description="Disordered" evidence="6">
    <location>
        <begin position="169"/>
        <end position="189"/>
    </location>
</feature>
<dbReference type="InterPro" id="IPR013087">
    <property type="entry name" value="Znf_C2H2_type"/>
</dbReference>
<dbReference type="OrthoDB" id="6077919at2759"/>
<proteinExistence type="predicted"/>
<dbReference type="InterPro" id="IPR036236">
    <property type="entry name" value="Znf_C2H2_sf"/>
</dbReference>
<organism evidence="8 9">
    <name type="scientific">Gymnopus androsaceus JB14</name>
    <dbReference type="NCBI Taxonomy" id="1447944"/>
    <lineage>
        <taxon>Eukaryota</taxon>
        <taxon>Fungi</taxon>
        <taxon>Dikarya</taxon>
        <taxon>Basidiomycota</taxon>
        <taxon>Agaricomycotina</taxon>
        <taxon>Agaricomycetes</taxon>
        <taxon>Agaricomycetidae</taxon>
        <taxon>Agaricales</taxon>
        <taxon>Marasmiineae</taxon>
        <taxon>Omphalotaceae</taxon>
        <taxon>Gymnopus</taxon>
    </lineage>
</organism>
<evidence type="ECO:0000256" key="2">
    <source>
        <dbReference type="ARBA" id="ARBA00022737"/>
    </source>
</evidence>
<keyword evidence="3 5" id="KW-0863">Zinc-finger</keyword>
<dbReference type="GO" id="GO:0000785">
    <property type="term" value="C:chromatin"/>
    <property type="evidence" value="ECO:0007669"/>
    <property type="project" value="TreeGrafter"/>
</dbReference>
<dbReference type="PROSITE" id="PS50157">
    <property type="entry name" value="ZINC_FINGER_C2H2_2"/>
    <property type="match status" value="2"/>
</dbReference>
<protein>
    <recommendedName>
        <fullName evidence="7">C2H2-type domain-containing protein</fullName>
    </recommendedName>
</protein>
<keyword evidence="1" id="KW-0479">Metal-binding</keyword>
<gene>
    <name evidence="8" type="ORF">BT96DRAFT_1011369</name>
</gene>
<keyword evidence="4" id="KW-0862">Zinc</keyword>
<dbReference type="SMART" id="SM00355">
    <property type="entry name" value="ZnF_C2H2"/>
    <property type="match status" value="2"/>
</dbReference>
<accession>A0A6A4IW89</accession>
<dbReference type="AlphaFoldDB" id="A0A6A4IW89"/>
<keyword evidence="2" id="KW-0677">Repeat</keyword>
<dbReference type="SUPFAM" id="SSF57667">
    <property type="entry name" value="beta-beta-alpha zinc fingers"/>
    <property type="match status" value="1"/>
</dbReference>
<evidence type="ECO:0000313" key="9">
    <source>
        <dbReference type="Proteomes" id="UP000799118"/>
    </source>
</evidence>
<dbReference type="Pfam" id="PF00096">
    <property type="entry name" value="zf-C2H2"/>
    <property type="match status" value="2"/>
</dbReference>
<reference evidence="8" key="1">
    <citation type="journal article" date="2019" name="Environ. Microbiol.">
        <title>Fungal ecological strategies reflected in gene transcription - a case study of two litter decomposers.</title>
        <authorList>
            <person name="Barbi F."/>
            <person name="Kohler A."/>
            <person name="Barry K."/>
            <person name="Baskaran P."/>
            <person name="Daum C."/>
            <person name="Fauchery L."/>
            <person name="Ihrmark K."/>
            <person name="Kuo A."/>
            <person name="LaButti K."/>
            <person name="Lipzen A."/>
            <person name="Morin E."/>
            <person name="Grigoriev I.V."/>
            <person name="Henrissat B."/>
            <person name="Lindahl B."/>
            <person name="Martin F."/>
        </authorList>
    </citation>
    <scope>NUCLEOTIDE SEQUENCE</scope>
    <source>
        <strain evidence="8">JB14</strain>
    </source>
</reference>
<sequence length="189" mass="21240">MQNYSTGMTDSPRDPRVSAIETNQALFALASVRSAPPRESSYNSYDDAYYNRESEFGSRPTGHGGYDMYPNARGSSGYPRAYHTVDNMRESSRSPVYSRAMYDQRGVDNSPNTRHQCGYCGKRFSRPSGLKIHLTTHTGEKPYVCPEEGCHRSFSVRSNMRRHVRIVHQVPPSLEGASDSSEEGDGREE</sequence>
<dbReference type="PANTHER" id="PTHR14003">
    <property type="entry name" value="TRANSCRIPTIONAL REPRESSOR PROTEIN YY"/>
    <property type="match status" value="1"/>
</dbReference>
<dbReference type="EMBL" id="ML769383">
    <property type="protein sequence ID" value="KAE9411584.1"/>
    <property type="molecule type" value="Genomic_DNA"/>
</dbReference>
<evidence type="ECO:0000256" key="4">
    <source>
        <dbReference type="ARBA" id="ARBA00022833"/>
    </source>
</evidence>
<evidence type="ECO:0000259" key="7">
    <source>
        <dbReference type="PROSITE" id="PS50157"/>
    </source>
</evidence>
<dbReference type="FunFam" id="3.30.160.60:FF:002343">
    <property type="entry name" value="Zinc finger protein 33A"/>
    <property type="match status" value="1"/>
</dbReference>
<evidence type="ECO:0000313" key="8">
    <source>
        <dbReference type="EMBL" id="KAE9411584.1"/>
    </source>
</evidence>
<feature type="domain" description="C2H2-type" evidence="7">
    <location>
        <begin position="115"/>
        <end position="142"/>
    </location>
</feature>
<dbReference type="GO" id="GO:0000978">
    <property type="term" value="F:RNA polymerase II cis-regulatory region sequence-specific DNA binding"/>
    <property type="evidence" value="ECO:0007669"/>
    <property type="project" value="TreeGrafter"/>
</dbReference>
<dbReference type="PANTHER" id="PTHR14003:SF19">
    <property type="entry name" value="YY2 TRANSCRIPTION FACTOR"/>
    <property type="match status" value="1"/>
</dbReference>
<feature type="compositionally biased region" description="Acidic residues" evidence="6">
    <location>
        <begin position="180"/>
        <end position="189"/>
    </location>
</feature>
<evidence type="ECO:0000256" key="3">
    <source>
        <dbReference type="ARBA" id="ARBA00022771"/>
    </source>
</evidence>
<dbReference type="GO" id="GO:0031519">
    <property type="term" value="C:PcG protein complex"/>
    <property type="evidence" value="ECO:0007669"/>
    <property type="project" value="TreeGrafter"/>
</dbReference>
<dbReference type="GO" id="GO:0000981">
    <property type="term" value="F:DNA-binding transcription factor activity, RNA polymerase II-specific"/>
    <property type="evidence" value="ECO:0007669"/>
    <property type="project" value="TreeGrafter"/>
</dbReference>
<name>A0A6A4IW89_9AGAR</name>
<evidence type="ECO:0000256" key="5">
    <source>
        <dbReference type="PROSITE-ProRule" id="PRU00042"/>
    </source>
</evidence>
<evidence type="ECO:0000256" key="1">
    <source>
        <dbReference type="ARBA" id="ARBA00022723"/>
    </source>
</evidence>